<name>A0A0A1WC23_9SPHN</name>
<dbReference type="GO" id="GO:0004364">
    <property type="term" value="F:glutathione transferase activity"/>
    <property type="evidence" value="ECO:0007669"/>
    <property type="project" value="TreeGrafter"/>
</dbReference>
<accession>A0A0A1WC23</accession>
<organism evidence="3 4">
    <name type="scientific">Sphingomonas parapaucimobilis NBRC 15100</name>
    <dbReference type="NCBI Taxonomy" id="1219049"/>
    <lineage>
        <taxon>Bacteria</taxon>
        <taxon>Pseudomonadati</taxon>
        <taxon>Pseudomonadota</taxon>
        <taxon>Alphaproteobacteria</taxon>
        <taxon>Sphingomonadales</taxon>
        <taxon>Sphingomonadaceae</taxon>
        <taxon>Sphingomonas</taxon>
    </lineage>
</organism>
<dbReference type="EMBL" id="BBPI01000087">
    <property type="protein sequence ID" value="GAM02504.1"/>
    <property type="molecule type" value="Genomic_DNA"/>
</dbReference>
<dbReference type="InterPro" id="IPR004045">
    <property type="entry name" value="Glutathione_S-Trfase_N"/>
</dbReference>
<dbReference type="InterPro" id="IPR036249">
    <property type="entry name" value="Thioredoxin-like_sf"/>
</dbReference>
<dbReference type="Gene3D" id="1.20.1050.10">
    <property type="match status" value="1"/>
</dbReference>
<dbReference type="SUPFAM" id="SSF52833">
    <property type="entry name" value="Thioredoxin-like"/>
    <property type="match status" value="1"/>
</dbReference>
<sequence>MPYDLWYWPGLPGRGEFVRLALEAAGLAYRDRGVEEGAEALLADMRKGGRLPFAPPYLRAGGQMIAQVANILHWLTERHDLAPAGDRVWLNQLQLTISDMVAEAHNVHHPVATGAYYHEQKPEAARAAAQFRAERLPKFLGYFEDALGDREWMAGGRWSPVDTSLFQLIAGLRYMFPRRMAAVEGDYPALIALHDRAETLPGIAAYLDSDRRQAFNEDGIFRHYPELDAE</sequence>
<comment type="caution">
    <text evidence="3">The sequence shown here is derived from an EMBL/GenBank/DDBJ whole genome shotgun (WGS) entry which is preliminary data.</text>
</comment>
<dbReference type="PANTHER" id="PTHR11571:SF263">
    <property type="entry name" value="GLUTATHIONE S-TRANSFERASE"/>
    <property type="match status" value="1"/>
</dbReference>
<dbReference type="OrthoDB" id="7203409at2"/>
<protein>
    <recommendedName>
        <fullName evidence="5">Glutathione S-transferase</fullName>
    </recommendedName>
</protein>
<evidence type="ECO:0000313" key="4">
    <source>
        <dbReference type="Proteomes" id="UP000032305"/>
    </source>
</evidence>
<dbReference type="PROSITE" id="PS50405">
    <property type="entry name" value="GST_CTER"/>
    <property type="match status" value="1"/>
</dbReference>
<proteinExistence type="predicted"/>
<dbReference type="PANTHER" id="PTHR11571">
    <property type="entry name" value="GLUTATHIONE S-TRANSFERASE"/>
    <property type="match status" value="1"/>
</dbReference>
<dbReference type="Proteomes" id="UP000032305">
    <property type="component" value="Unassembled WGS sequence"/>
</dbReference>
<dbReference type="RefSeq" id="WP_042490528.1">
    <property type="nucleotide sequence ID" value="NZ_BBPI01000087.1"/>
</dbReference>
<dbReference type="eggNOG" id="COG0625">
    <property type="taxonomic scope" value="Bacteria"/>
</dbReference>
<dbReference type="Gene3D" id="3.40.30.10">
    <property type="entry name" value="Glutaredoxin"/>
    <property type="match status" value="1"/>
</dbReference>
<evidence type="ECO:0000313" key="3">
    <source>
        <dbReference type="EMBL" id="GAM02504.1"/>
    </source>
</evidence>
<dbReference type="PROSITE" id="PS50404">
    <property type="entry name" value="GST_NTER"/>
    <property type="match status" value="1"/>
</dbReference>
<evidence type="ECO:0008006" key="5">
    <source>
        <dbReference type="Google" id="ProtNLM"/>
    </source>
</evidence>
<dbReference type="InterPro" id="IPR050213">
    <property type="entry name" value="GST_superfamily"/>
</dbReference>
<gene>
    <name evidence="3" type="ORF">SP5_087_00900</name>
</gene>
<dbReference type="CDD" id="cd03192">
    <property type="entry name" value="GST_C_Sigma_like"/>
    <property type="match status" value="1"/>
</dbReference>
<dbReference type="InterPro" id="IPR010987">
    <property type="entry name" value="Glutathione-S-Trfase_C-like"/>
</dbReference>
<keyword evidence="4" id="KW-1185">Reference proteome</keyword>
<dbReference type="GO" id="GO:0006749">
    <property type="term" value="P:glutathione metabolic process"/>
    <property type="evidence" value="ECO:0007669"/>
    <property type="project" value="TreeGrafter"/>
</dbReference>
<reference evidence="3 4" key="1">
    <citation type="submission" date="2014-11" db="EMBL/GenBank/DDBJ databases">
        <title>Whole genome shotgun sequence of Sphingomonas parapaucimobilis NBRC 15100.</title>
        <authorList>
            <person name="Katano-Makiyama Y."/>
            <person name="Hosoyama A."/>
            <person name="Hashimoto M."/>
            <person name="Hosoyama Y."/>
            <person name="Noguchi M."/>
            <person name="Numata M."/>
            <person name="Tsuchikane K."/>
            <person name="Hirakata S."/>
            <person name="Uohara A."/>
            <person name="Shimodaira J."/>
            <person name="Ohji S."/>
            <person name="Ichikawa N."/>
            <person name="Kimura A."/>
            <person name="Yamazoe A."/>
            <person name="Fujita N."/>
        </authorList>
    </citation>
    <scope>NUCLEOTIDE SEQUENCE [LARGE SCALE GENOMIC DNA]</scope>
    <source>
        <strain evidence="3 4">NBRC 15100</strain>
    </source>
</reference>
<feature type="domain" description="GST N-terminal" evidence="1">
    <location>
        <begin position="1"/>
        <end position="83"/>
    </location>
</feature>
<dbReference type="InterPro" id="IPR004046">
    <property type="entry name" value="GST_C"/>
</dbReference>
<evidence type="ECO:0000259" key="1">
    <source>
        <dbReference type="PROSITE" id="PS50404"/>
    </source>
</evidence>
<dbReference type="AlphaFoldDB" id="A0A0A1WC23"/>
<evidence type="ECO:0000259" key="2">
    <source>
        <dbReference type="PROSITE" id="PS50405"/>
    </source>
</evidence>
<feature type="domain" description="GST C-terminal" evidence="2">
    <location>
        <begin position="79"/>
        <end position="227"/>
    </location>
</feature>
<dbReference type="Pfam" id="PF14497">
    <property type="entry name" value="GST_C_3"/>
    <property type="match status" value="1"/>
</dbReference>
<dbReference type="InterPro" id="IPR036282">
    <property type="entry name" value="Glutathione-S-Trfase_C_sf"/>
</dbReference>
<dbReference type="SUPFAM" id="SSF47616">
    <property type="entry name" value="GST C-terminal domain-like"/>
    <property type="match status" value="1"/>
</dbReference>